<dbReference type="Proteomes" id="UP000792457">
    <property type="component" value="Unassembled WGS sequence"/>
</dbReference>
<comment type="subcellular location">
    <subcellularLocation>
        <location evidence="1">Cell membrane</location>
        <topology evidence="1">Multi-pass membrane protein</topology>
    </subcellularLocation>
</comment>
<organism evidence="13 14">
    <name type="scientific">Ladona fulva</name>
    <name type="common">Scarce chaser dragonfly</name>
    <name type="synonym">Libellula fulva</name>
    <dbReference type="NCBI Taxonomy" id="123851"/>
    <lineage>
        <taxon>Eukaryota</taxon>
        <taxon>Metazoa</taxon>
        <taxon>Ecdysozoa</taxon>
        <taxon>Arthropoda</taxon>
        <taxon>Hexapoda</taxon>
        <taxon>Insecta</taxon>
        <taxon>Pterygota</taxon>
        <taxon>Palaeoptera</taxon>
        <taxon>Odonata</taxon>
        <taxon>Epiprocta</taxon>
        <taxon>Anisoptera</taxon>
        <taxon>Libelluloidea</taxon>
        <taxon>Libellulidae</taxon>
        <taxon>Ladona</taxon>
    </lineage>
</organism>
<evidence type="ECO:0000313" key="14">
    <source>
        <dbReference type="Proteomes" id="UP000792457"/>
    </source>
</evidence>
<dbReference type="Pfam" id="PF00474">
    <property type="entry name" value="SSF"/>
    <property type="match status" value="1"/>
</dbReference>
<proteinExistence type="inferred from homology"/>
<evidence type="ECO:0000256" key="6">
    <source>
        <dbReference type="ARBA" id="ARBA00022989"/>
    </source>
</evidence>
<keyword evidence="10" id="KW-0739">Sodium transport</keyword>
<dbReference type="GO" id="GO:0006814">
    <property type="term" value="P:sodium ion transport"/>
    <property type="evidence" value="ECO:0007669"/>
    <property type="project" value="UniProtKB-KW"/>
</dbReference>
<feature type="transmembrane region" description="Helical" evidence="12">
    <location>
        <begin position="364"/>
        <end position="384"/>
    </location>
</feature>
<keyword evidence="3" id="KW-0813">Transport</keyword>
<evidence type="ECO:0008006" key="15">
    <source>
        <dbReference type="Google" id="ProtNLM"/>
    </source>
</evidence>
<gene>
    <name evidence="13" type="ORF">J437_LFUL007581</name>
</gene>
<feature type="transmembrane region" description="Helical" evidence="12">
    <location>
        <begin position="320"/>
        <end position="344"/>
    </location>
</feature>
<dbReference type="Gene3D" id="1.20.1730.10">
    <property type="entry name" value="Sodium/glucose cotransporter"/>
    <property type="match status" value="1"/>
</dbReference>
<dbReference type="GO" id="GO:0015293">
    <property type="term" value="F:symporter activity"/>
    <property type="evidence" value="ECO:0007669"/>
    <property type="project" value="TreeGrafter"/>
</dbReference>
<dbReference type="EMBL" id="KZ308407">
    <property type="protein sequence ID" value="KAG8229026.1"/>
    <property type="molecule type" value="Genomic_DNA"/>
</dbReference>
<comment type="similarity">
    <text evidence="2 11">Belongs to the sodium:solute symporter (SSF) (TC 2.A.21) family.</text>
</comment>
<evidence type="ECO:0000256" key="8">
    <source>
        <dbReference type="ARBA" id="ARBA00023065"/>
    </source>
</evidence>
<comment type="caution">
    <text evidence="13">The sequence shown here is derived from an EMBL/GenBank/DDBJ whole genome shotgun (WGS) entry which is preliminary data.</text>
</comment>
<dbReference type="InterPro" id="IPR051163">
    <property type="entry name" value="Sodium:Solute_Symporter_SSF"/>
</dbReference>
<reference evidence="13" key="2">
    <citation type="submission" date="2017-10" db="EMBL/GenBank/DDBJ databases">
        <title>Ladona fulva Genome sequencing and assembly.</title>
        <authorList>
            <person name="Murali S."/>
            <person name="Richards S."/>
            <person name="Bandaranaike D."/>
            <person name="Bellair M."/>
            <person name="Blankenburg K."/>
            <person name="Chao H."/>
            <person name="Dinh H."/>
            <person name="Doddapaneni H."/>
            <person name="Dugan-Rocha S."/>
            <person name="Elkadiri S."/>
            <person name="Gnanaolivu R."/>
            <person name="Hernandez B."/>
            <person name="Skinner E."/>
            <person name="Javaid M."/>
            <person name="Lee S."/>
            <person name="Li M."/>
            <person name="Ming W."/>
            <person name="Munidasa M."/>
            <person name="Muniz J."/>
            <person name="Nguyen L."/>
            <person name="Hughes D."/>
            <person name="Osuji N."/>
            <person name="Pu L.-L."/>
            <person name="Puazo M."/>
            <person name="Qu C."/>
            <person name="Quiroz J."/>
            <person name="Raj R."/>
            <person name="Weissenberger G."/>
            <person name="Xin Y."/>
            <person name="Zou X."/>
            <person name="Han Y."/>
            <person name="Worley K."/>
            <person name="Muzny D."/>
            <person name="Gibbs R."/>
        </authorList>
    </citation>
    <scope>NUCLEOTIDE SEQUENCE</scope>
    <source>
        <strain evidence="13">Sampled in the wild</strain>
    </source>
</reference>
<keyword evidence="6 12" id="KW-1133">Transmembrane helix</keyword>
<evidence type="ECO:0000256" key="12">
    <source>
        <dbReference type="SAM" id="Phobius"/>
    </source>
</evidence>
<evidence type="ECO:0000313" key="13">
    <source>
        <dbReference type="EMBL" id="KAG8229026.1"/>
    </source>
</evidence>
<name>A0A8K0P0K3_LADFU</name>
<dbReference type="GO" id="GO:0005886">
    <property type="term" value="C:plasma membrane"/>
    <property type="evidence" value="ECO:0007669"/>
    <property type="project" value="UniProtKB-SubCell"/>
</dbReference>
<feature type="transmembrane region" description="Helical" evidence="12">
    <location>
        <begin position="34"/>
        <end position="56"/>
    </location>
</feature>
<keyword evidence="7" id="KW-0915">Sodium</keyword>
<dbReference type="OrthoDB" id="6132759at2759"/>
<dbReference type="InterPro" id="IPR001734">
    <property type="entry name" value="Na/solute_symporter"/>
</dbReference>
<dbReference type="PANTHER" id="PTHR42985">
    <property type="entry name" value="SODIUM-COUPLED MONOCARBOXYLATE TRANSPORTER"/>
    <property type="match status" value="1"/>
</dbReference>
<evidence type="ECO:0000256" key="4">
    <source>
        <dbReference type="ARBA" id="ARBA00022475"/>
    </source>
</evidence>
<dbReference type="NCBIfam" id="TIGR00813">
    <property type="entry name" value="sss"/>
    <property type="match status" value="1"/>
</dbReference>
<protein>
    <recommendedName>
        <fullName evidence="15">Sodium/solute symporter</fullName>
    </recommendedName>
</protein>
<feature type="transmembrane region" description="Helical" evidence="12">
    <location>
        <begin position="144"/>
        <end position="162"/>
    </location>
</feature>
<evidence type="ECO:0000256" key="2">
    <source>
        <dbReference type="ARBA" id="ARBA00006434"/>
    </source>
</evidence>
<keyword evidence="4" id="KW-1003">Cell membrane</keyword>
<reference evidence="13" key="1">
    <citation type="submission" date="2013-04" db="EMBL/GenBank/DDBJ databases">
        <authorList>
            <person name="Qu J."/>
            <person name="Murali S.C."/>
            <person name="Bandaranaike D."/>
            <person name="Bellair M."/>
            <person name="Blankenburg K."/>
            <person name="Chao H."/>
            <person name="Dinh H."/>
            <person name="Doddapaneni H."/>
            <person name="Downs B."/>
            <person name="Dugan-Rocha S."/>
            <person name="Elkadiri S."/>
            <person name="Gnanaolivu R.D."/>
            <person name="Hernandez B."/>
            <person name="Javaid M."/>
            <person name="Jayaseelan J.C."/>
            <person name="Lee S."/>
            <person name="Li M."/>
            <person name="Ming W."/>
            <person name="Munidasa M."/>
            <person name="Muniz J."/>
            <person name="Nguyen L."/>
            <person name="Ongeri F."/>
            <person name="Osuji N."/>
            <person name="Pu L.-L."/>
            <person name="Puazo M."/>
            <person name="Qu C."/>
            <person name="Quiroz J."/>
            <person name="Raj R."/>
            <person name="Weissenberger G."/>
            <person name="Xin Y."/>
            <person name="Zou X."/>
            <person name="Han Y."/>
            <person name="Richards S."/>
            <person name="Worley K."/>
            <person name="Muzny D."/>
            <person name="Gibbs R."/>
        </authorList>
    </citation>
    <scope>NUCLEOTIDE SEQUENCE</scope>
    <source>
        <strain evidence="13">Sampled in the wild</strain>
    </source>
</reference>
<sequence length="597" mass="65035">METTARNLVTRDDVISLTTVPNFPDSLHRKSLPVIDYCLFAAMLAFSALIGVYFAFFAKKKQNTTSEYLMGGKSMGVIPVALSLISRGHFAGNAFGNILVWYAVLRDSFRFGWRQLCQRDFVRAGLVSVAAQFFLRVTGLNVHMITPLLCIVCIFYTSLGGLKAVVWTDVLQTTIMFGAVVIVVGLGTVFVGGFGVVWERSEASGRLELFNFDLNPTTRHTFWNTAFVSVFAWGTDFSVNQSMVQRFLAMSSLHNVKILVVLFTIGISFLTGVSFYAGLLIYAYYHDCDLVLSKAVRAADQVLPYFVMDVTESIPGLHGLFMAGVFSAALSSMSTGLNSMSGVIYEDFIRPFRKVPMSEEQASFLMKIICVIIGVFCFCMVFAVENMGAANQLNESMAGVTNGPLLAVFVLGMFFPWTNAKGTLIGGLAGLVTMGYVCFGTQVAMSNGEITFEKKPATVEGCSFLSNESFVAAESLGAESILSSTQVPPATGDGVFPLFLISYTLYPLMGLIISVVVGLAVSALTGKTDPSDVHINLLTPVVRRLFADRCKGGDELIKRRKRSDYPSENEGKDSFSLLIKSNKGEAVKMEGDTPAYN</sequence>
<feature type="transmembrane region" description="Helical" evidence="12">
    <location>
        <begin position="396"/>
        <end position="417"/>
    </location>
</feature>
<evidence type="ECO:0000256" key="5">
    <source>
        <dbReference type="ARBA" id="ARBA00022692"/>
    </source>
</evidence>
<feature type="transmembrane region" description="Helical" evidence="12">
    <location>
        <begin position="174"/>
        <end position="198"/>
    </location>
</feature>
<keyword evidence="9 12" id="KW-0472">Membrane</keyword>
<evidence type="ECO:0000256" key="3">
    <source>
        <dbReference type="ARBA" id="ARBA00022448"/>
    </source>
</evidence>
<dbReference type="InterPro" id="IPR038377">
    <property type="entry name" value="Na/Glc_symporter_sf"/>
</dbReference>
<evidence type="ECO:0000256" key="7">
    <source>
        <dbReference type="ARBA" id="ARBA00023053"/>
    </source>
</evidence>
<evidence type="ECO:0000256" key="1">
    <source>
        <dbReference type="ARBA" id="ARBA00004651"/>
    </source>
</evidence>
<feature type="transmembrane region" description="Helical" evidence="12">
    <location>
        <begin position="505"/>
        <end position="524"/>
    </location>
</feature>
<keyword evidence="8" id="KW-0406">Ion transport</keyword>
<dbReference type="CDD" id="cd11492">
    <property type="entry name" value="SLC5sbd_NIS-SMVT"/>
    <property type="match status" value="1"/>
</dbReference>
<dbReference type="AlphaFoldDB" id="A0A8K0P0K3"/>
<feature type="transmembrane region" description="Helical" evidence="12">
    <location>
        <begin position="424"/>
        <end position="445"/>
    </location>
</feature>
<dbReference type="PANTHER" id="PTHR42985:SF21">
    <property type="entry name" value="SODIUM-DEPENDENT MULTIVITAMIN TRANSPORTER-LIKE PROTEIN"/>
    <property type="match status" value="1"/>
</dbReference>
<evidence type="ECO:0000256" key="10">
    <source>
        <dbReference type="ARBA" id="ARBA00023201"/>
    </source>
</evidence>
<evidence type="ECO:0000256" key="11">
    <source>
        <dbReference type="RuleBase" id="RU362091"/>
    </source>
</evidence>
<evidence type="ECO:0000256" key="9">
    <source>
        <dbReference type="ARBA" id="ARBA00023136"/>
    </source>
</evidence>
<keyword evidence="14" id="KW-1185">Reference proteome</keyword>
<dbReference type="PROSITE" id="PS50283">
    <property type="entry name" value="NA_SOLUT_SYMP_3"/>
    <property type="match status" value="1"/>
</dbReference>
<feature type="transmembrane region" description="Helical" evidence="12">
    <location>
        <begin position="259"/>
        <end position="285"/>
    </location>
</feature>
<accession>A0A8K0P0K3</accession>
<keyword evidence="5 12" id="KW-0812">Transmembrane</keyword>